<comment type="caution">
    <text evidence="1">The sequence shown here is derived from an EMBL/GenBank/DDBJ whole genome shotgun (WGS) entry which is preliminary data.</text>
</comment>
<evidence type="ECO:0000313" key="1">
    <source>
        <dbReference type="EMBL" id="PKI33993.1"/>
    </source>
</evidence>
<gene>
    <name evidence="1" type="ORF">CRG98_045611</name>
</gene>
<reference evidence="1 2" key="1">
    <citation type="submission" date="2017-11" db="EMBL/GenBank/DDBJ databases">
        <title>De-novo sequencing of pomegranate (Punica granatum L.) genome.</title>
        <authorList>
            <person name="Akparov Z."/>
            <person name="Amiraslanov A."/>
            <person name="Hajiyeva S."/>
            <person name="Abbasov M."/>
            <person name="Kaur K."/>
            <person name="Hamwieh A."/>
            <person name="Solovyev V."/>
            <person name="Salamov A."/>
            <person name="Braich B."/>
            <person name="Kosarev P."/>
            <person name="Mahmoud A."/>
            <person name="Hajiyev E."/>
            <person name="Babayeva S."/>
            <person name="Izzatullayeva V."/>
            <person name="Mammadov A."/>
            <person name="Mammadov A."/>
            <person name="Sharifova S."/>
            <person name="Ojaghi J."/>
            <person name="Eynullazada K."/>
            <person name="Bayramov B."/>
            <person name="Abdulazimova A."/>
            <person name="Shahmuradov I."/>
        </authorList>
    </citation>
    <scope>NUCLEOTIDE SEQUENCE [LARGE SCALE GENOMIC DNA]</scope>
    <source>
        <strain evidence="2">cv. AG2017</strain>
        <tissue evidence="1">Leaf</tissue>
    </source>
</reference>
<protein>
    <submittedName>
        <fullName evidence="1">Uncharacterized protein</fullName>
    </submittedName>
</protein>
<name>A0A2I0HQX9_PUNGR</name>
<evidence type="ECO:0000313" key="2">
    <source>
        <dbReference type="Proteomes" id="UP000233551"/>
    </source>
</evidence>
<dbReference type="EMBL" id="PGOL01006174">
    <property type="protein sequence ID" value="PKI33993.1"/>
    <property type="molecule type" value="Genomic_DNA"/>
</dbReference>
<organism evidence="1 2">
    <name type="scientific">Punica granatum</name>
    <name type="common">Pomegranate</name>
    <dbReference type="NCBI Taxonomy" id="22663"/>
    <lineage>
        <taxon>Eukaryota</taxon>
        <taxon>Viridiplantae</taxon>
        <taxon>Streptophyta</taxon>
        <taxon>Embryophyta</taxon>
        <taxon>Tracheophyta</taxon>
        <taxon>Spermatophyta</taxon>
        <taxon>Magnoliopsida</taxon>
        <taxon>eudicotyledons</taxon>
        <taxon>Gunneridae</taxon>
        <taxon>Pentapetalae</taxon>
        <taxon>rosids</taxon>
        <taxon>malvids</taxon>
        <taxon>Myrtales</taxon>
        <taxon>Lythraceae</taxon>
        <taxon>Punica</taxon>
    </lineage>
</organism>
<dbReference type="Proteomes" id="UP000233551">
    <property type="component" value="Unassembled WGS sequence"/>
</dbReference>
<proteinExistence type="predicted"/>
<sequence length="156" mass="17400">MAEWRSRSTPVHDDEDLNYSGDLLDCRIDRCTDGLQSSTWGPRSSLQVYDAPGLSSFLPLVFQVRLEFGLFSYCALLVVELQGGSRLPLSFPVSAVDSSTPAVRHLNRAFWLGFLTRARSSLALITEARLPRSVSLDICVHISGRIDLIHEVCQYV</sequence>
<dbReference type="AlphaFoldDB" id="A0A2I0HQX9"/>
<keyword evidence="2" id="KW-1185">Reference proteome</keyword>
<accession>A0A2I0HQX9</accession>